<dbReference type="Pfam" id="PF12802">
    <property type="entry name" value="MarR_2"/>
    <property type="match status" value="1"/>
</dbReference>
<accession>A0A1X7DJJ3</accession>
<dbReference type="OrthoDB" id="3237509at2"/>
<dbReference type="GeneID" id="93700775"/>
<evidence type="ECO:0000313" key="4">
    <source>
        <dbReference type="EMBL" id="AKO93369.1"/>
    </source>
</evidence>
<dbReference type="AlphaFoldDB" id="A0A0H4KM48"/>
<evidence type="ECO:0000256" key="2">
    <source>
        <dbReference type="ARBA" id="ARBA00023125"/>
    </source>
</evidence>
<dbReference type="PANTHER" id="PTHR42756">
    <property type="entry name" value="TRANSCRIPTIONAL REGULATOR, MARR"/>
    <property type="match status" value="1"/>
</dbReference>
<reference evidence="4 5" key="1">
    <citation type="journal article" date="2015" name="PLoS ONE">
        <title>Genome Sequence of Bacillus endophyticus and Analysis of Its Companion Mechanism in the Ketogulonigenium vulgare-Bacillus Strain Consortium.</title>
        <authorList>
            <person name="Jia N."/>
            <person name="Du J."/>
            <person name="Ding M.Z."/>
            <person name="Gao F."/>
            <person name="Yuan Y.J."/>
        </authorList>
    </citation>
    <scope>NUCLEOTIDE SEQUENCE [LARGE SCALE GENOMIC DNA]</scope>
    <source>
        <strain evidence="4 5">Hbe603</strain>
    </source>
</reference>
<dbReference type="PANTHER" id="PTHR42756:SF1">
    <property type="entry name" value="TRANSCRIPTIONAL REPRESSOR OF EMRAB OPERON"/>
    <property type="match status" value="1"/>
</dbReference>
<organism evidence="4 5">
    <name type="scientific">Priestia filamentosa</name>
    <dbReference type="NCBI Taxonomy" id="1402861"/>
    <lineage>
        <taxon>Bacteria</taxon>
        <taxon>Bacillati</taxon>
        <taxon>Bacillota</taxon>
        <taxon>Bacilli</taxon>
        <taxon>Bacillales</taxon>
        <taxon>Bacillaceae</taxon>
        <taxon>Priestia</taxon>
    </lineage>
</organism>
<proteinExistence type="predicted"/>
<dbReference type="RefSeq" id="WP_040060915.1">
    <property type="nucleotide sequence ID" value="NZ_CP011974.1"/>
</dbReference>
<dbReference type="EMBL" id="CP011974">
    <property type="protein sequence ID" value="AKO93369.1"/>
    <property type="molecule type" value="Genomic_DNA"/>
</dbReference>
<dbReference type="InterPro" id="IPR000835">
    <property type="entry name" value="HTH_MarR-typ"/>
</dbReference>
<dbReference type="SUPFAM" id="SSF46785">
    <property type="entry name" value="Winged helix' DNA-binding domain"/>
    <property type="match status" value="1"/>
</dbReference>
<dbReference type="PATRIC" id="fig|135735.6.peg.3307"/>
<accession>A0A0H4KM48</accession>
<evidence type="ECO:0000256" key="3">
    <source>
        <dbReference type="ARBA" id="ARBA00023163"/>
    </source>
</evidence>
<keyword evidence="2" id="KW-0238">DNA-binding</keyword>
<protein>
    <submittedName>
        <fullName evidence="4">Uncharacterized protein</fullName>
    </submittedName>
</protein>
<dbReference type="SMART" id="SM00347">
    <property type="entry name" value="HTH_MARR"/>
    <property type="match status" value="1"/>
</dbReference>
<sequence>MDSKVKIIMNFLRASTLLNRTGLRLVEGTDLASVQQWQLLGIINRNEGISLAKLCEETLVTKQNITGLVERLRKAELITTWTDSNDKRITRVGITAKGKKTMEKMKPRTEISNNTTFADFTTEELDMFDNMLERFVTSLLIESNEKKGTKE</sequence>
<evidence type="ECO:0000256" key="1">
    <source>
        <dbReference type="ARBA" id="ARBA00023015"/>
    </source>
</evidence>
<dbReference type="KEGG" id="beo:BEH_15600"/>
<dbReference type="PROSITE" id="PS50995">
    <property type="entry name" value="HTH_MARR_2"/>
    <property type="match status" value="1"/>
</dbReference>
<evidence type="ECO:0000313" key="5">
    <source>
        <dbReference type="Proteomes" id="UP000036202"/>
    </source>
</evidence>
<dbReference type="GO" id="GO:0003700">
    <property type="term" value="F:DNA-binding transcription factor activity"/>
    <property type="evidence" value="ECO:0007669"/>
    <property type="project" value="InterPro"/>
</dbReference>
<keyword evidence="5" id="KW-1185">Reference proteome</keyword>
<dbReference type="InterPro" id="IPR036388">
    <property type="entry name" value="WH-like_DNA-bd_sf"/>
</dbReference>
<dbReference type="InterPro" id="IPR036390">
    <property type="entry name" value="WH_DNA-bd_sf"/>
</dbReference>
<gene>
    <name evidence="4" type="ORF">BEH_15600</name>
</gene>
<dbReference type="GO" id="GO:0003677">
    <property type="term" value="F:DNA binding"/>
    <property type="evidence" value="ECO:0007669"/>
    <property type="project" value="UniProtKB-KW"/>
</dbReference>
<name>A0A0H4KM48_9BACI</name>
<dbReference type="Proteomes" id="UP000036202">
    <property type="component" value="Chromosome"/>
</dbReference>
<dbReference type="Gene3D" id="1.10.10.10">
    <property type="entry name" value="Winged helix-like DNA-binding domain superfamily/Winged helix DNA-binding domain"/>
    <property type="match status" value="1"/>
</dbReference>
<keyword evidence="1" id="KW-0805">Transcription regulation</keyword>
<keyword evidence="3" id="KW-0804">Transcription</keyword>
<reference evidence="5" key="2">
    <citation type="submission" date="2015-06" db="EMBL/GenBank/DDBJ databases">
        <title>Genome Sequence of Bacillus endophyticus and Analysis of its Companion Mechanism in the Ketogulonigenium vulgare-Bacillus strain Consortium.</title>
        <authorList>
            <person name="Jia N."/>
            <person name="Du J."/>
            <person name="Ding M.-Z."/>
            <person name="Gao F."/>
            <person name="Yuan Y.-J."/>
        </authorList>
    </citation>
    <scope>NUCLEOTIDE SEQUENCE [LARGE SCALE GENOMIC DNA]</scope>
    <source>
        <strain evidence="5">Hbe603</strain>
    </source>
</reference>